<accession>A0ABT6PYG9</accession>
<organism evidence="2 3">
    <name type="scientific">Saccharopolyspora ipomoeae</name>
    <dbReference type="NCBI Taxonomy" id="3042027"/>
    <lineage>
        <taxon>Bacteria</taxon>
        <taxon>Bacillati</taxon>
        <taxon>Actinomycetota</taxon>
        <taxon>Actinomycetes</taxon>
        <taxon>Pseudonocardiales</taxon>
        <taxon>Pseudonocardiaceae</taxon>
        <taxon>Saccharopolyspora</taxon>
    </lineage>
</organism>
<dbReference type="RefSeq" id="WP_281459147.1">
    <property type="nucleotide sequence ID" value="NZ_JASAOF010000043.1"/>
</dbReference>
<evidence type="ECO:0000259" key="1">
    <source>
        <dbReference type="PROSITE" id="PS50043"/>
    </source>
</evidence>
<dbReference type="PROSITE" id="PS50043">
    <property type="entry name" value="HTH_LUXR_2"/>
    <property type="match status" value="1"/>
</dbReference>
<dbReference type="Gene3D" id="1.10.10.10">
    <property type="entry name" value="Winged helix-like DNA-binding domain superfamily/Winged helix DNA-binding domain"/>
    <property type="match status" value="1"/>
</dbReference>
<reference evidence="2 3" key="1">
    <citation type="submission" date="2023-04" db="EMBL/GenBank/DDBJ databases">
        <title>Draft genome sequence of Saccharopolyspora sp. TS4A08 isolated from sweet potato rhizospheric soil.</title>
        <authorList>
            <person name="Suksaard P."/>
            <person name="Duangmal K."/>
        </authorList>
    </citation>
    <scope>NUCLEOTIDE SEQUENCE [LARGE SCALE GENOMIC DNA]</scope>
    <source>
        <strain evidence="2 3">TS4A08</strain>
    </source>
</reference>
<dbReference type="InterPro" id="IPR027417">
    <property type="entry name" value="P-loop_NTPase"/>
</dbReference>
<dbReference type="CDD" id="cd06170">
    <property type="entry name" value="LuxR_C_like"/>
    <property type="match status" value="1"/>
</dbReference>
<dbReference type="InterPro" id="IPR016032">
    <property type="entry name" value="Sig_transdc_resp-reg_C-effctor"/>
</dbReference>
<dbReference type="InterPro" id="IPR000792">
    <property type="entry name" value="Tscrpt_reg_LuxR_C"/>
</dbReference>
<dbReference type="InterPro" id="IPR036388">
    <property type="entry name" value="WH-like_DNA-bd_sf"/>
</dbReference>
<dbReference type="Proteomes" id="UP001237595">
    <property type="component" value="Unassembled WGS sequence"/>
</dbReference>
<sequence length="833" mass="88528">MEIFGRDESFRLLEEATAAARAGRGALVVVRADPGMGITALLDAHCAAARDSGMRTHRLPVLVPSGRTPLSTGPVSWDEPALVVLDDLHRADDDTLLALHELAEQVADRSLLILAGRHRGATPERFAALDRSATTHDLEPLDAAAVRAMTGAEVAEAGGNPWLLSRLTAPDRAAQVTGWATGLAGDDAGVLRYASLLGERASVDELASVAERSPAEVLAAIRRLAALGLVVEVDGRVSVRYPLLRDDLVATSAGLRGTVARALASRDAAPEDVAAHLVHAPLDSRVVNWLAEHAERLAAEHPLLVVDLLARAADRLPPGHPERHRIGASLAEAQLWSGRTEQARRSAGTGLVVRPDEQVRHRLRAVLAKIAIGEFDGAGAIEILDAEREEGKLPARLAVLDGLARFLIADLDGMQRAAEQAAPAAPHDPIVELSLLNFEAIALSFQRDFTGALAALDRAEALLSVAEDPLQRGWALFMRVVALDITQDIRVLDVLERGRPLAEQVGMGMLPLLRTGAAVIAYNFGRWDDSLAEIRAAAELPDLYGLGGPQHAIAALILLQRGDLPAAQLHIELAEKELGGPLRHLYDSLINCARAIIAEAVGDIDKALGLVRNLVEGSDVWDRDDPAMTPVAAPLVRIALAGGDRELAQVLLDQLRNFQTDESAEPYSAVLYCQGLIDGDVDLLLGAAKNLADAGLPMAAANAAEDAAVALAASGKTAEAKAADQIAIDHYANLAADREINRSGAALRSYGVRRGATGSRDRPKHGWGSLTAAELRVAELVAQGLTNREVAERLVVSVRTVDSHVARARTKLGCASRVELAVKFGEWVKEGRE</sequence>
<evidence type="ECO:0000313" key="3">
    <source>
        <dbReference type="Proteomes" id="UP001237595"/>
    </source>
</evidence>
<dbReference type="SUPFAM" id="SSF46894">
    <property type="entry name" value="C-terminal effector domain of the bipartite response regulators"/>
    <property type="match status" value="1"/>
</dbReference>
<dbReference type="Pfam" id="PF00196">
    <property type="entry name" value="GerE"/>
    <property type="match status" value="1"/>
</dbReference>
<evidence type="ECO:0000313" key="2">
    <source>
        <dbReference type="EMBL" id="MDI2032910.1"/>
    </source>
</evidence>
<dbReference type="PRINTS" id="PR00038">
    <property type="entry name" value="HTHLUXR"/>
</dbReference>
<dbReference type="EMBL" id="JASAOF010000043">
    <property type="protein sequence ID" value="MDI2032910.1"/>
    <property type="molecule type" value="Genomic_DNA"/>
</dbReference>
<proteinExistence type="predicted"/>
<keyword evidence="3" id="KW-1185">Reference proteome</keyword>
<comment type="caution">
    <text evidence="2">The sequence shown here is derived from an EMBL/GenBank/DDBJ whole genome shotgun (WGS) entry which is preliminary data.</text>
</comment>
<dbReference type="PROSITE" id="PS00622">
    <property type="entry name" value="HTH_LUXR_1"/>
    <property type="match status" value="1"/>
</dbReference>
<dbReference type="SUPFAM" id="SSF52540">
    <property type="entry name" value="P-loop containing nucleoside triphosphate hydrolases"/>
    <property type="match status" value="1"/>
</dbReference>
<dbReference type="SMART" id="SM00421">
    <property type="entry name" value="HTH_LUXR"/>
    <property type="match status" value="1"/>
</dbReference>
<protein>
    <submittedName>
        <fullName evidence="2">LuxR C-terminal-related transcriptional regulator</fullName>
    </submittedName>
</protein>
<name>A0ABT6PYG9_9PSEU</name>
<gene>
    <name evidence="2" type="ORF">QFW96_30110</name>
</gene>
<feature type="domain" description="HTH luxR-type" evidence="1">
    <location>
        <begin position="763"/>
        <end position="828"/>
    </location>
</feature>